<keyword evidence="5" id="KW-1185">Reference proteome</keyword>
<feature type="transmembrane region" description="Helical" evidence="2">
    <location>
        <begin position="6"/>
        <end position="23"/>
    </location>
</feature>
<reference evidence="4 5" key="1">
    <citation type="journal article" date="2017" name="Arch. Microbiol.">
        <title>Mariprofundus micogutta sp. nov., a novel iron-oxidizing zetaproteobacterium isolated from a deep-sea hydrothermal field at the Bayonnaise knoll of the Izu-Ogasawara arc, and a description of Mariprofundales ord. nov. and Zetaproteobacteria classis nov.</title>
        <authorList>
            <person name="Makita H."/>
            <person name="Tanaka E."/>
            <person name="Mitsunobu S."/>
            <person name="Miyazaki M."/>
            <person name="Nunoura T."/>
            <person name="Uematsu K."/>
            <person name="Takaki Y."/>
            <person name="Nishi S."/>
            <person name="Shimamura S."/>
            <person name="Takai K."/>
        </authorList>
    </citation>
    <scope>NUCLEOTIDE SEQUENCE [LARGE SCALE GENOMIC DNA]</scope>
    <source>
        <strain evidence="4 5">ET2</strain>
    </source>
</reference>
<evidence type="ECO:0000256" key="2">
    <source>
        <dbReference type="SAM" id="Phobius"/>
    </source>
</evidence>
<protein>
    <submittedName>
        <fullName evidence="4">Murein transglycosylase C</fullName>
    </submittedName>
</protein>
<dbReference type="Pfam" id="PF01464">
    <property type="entry name" value="SLT"/>
    <property type="match status" value="1"/>
</dbReference>
<name>A0A1L8CR04_9PROT</name>
<evidence type="ECO:0000256" key="1">
    <source>
        <dbReference type="ARBA" id="ARBA00007734"/>
    </source>
</evidence>
<comment type="caution">
    <text evidence="4">The sequence shown here is derived from an EMBL/GenBank/DDBJ whole genome shotgun (WGS) entry which is preliminary data.</text>
</comment>
<dbReference type="AlphaFoldDB" id="A0A1L8CR04"/>
<comment type="similarity">
    <text evidence="1">Belongs to the transglycosylase Slt family.</text>
</comment>
<sequence length="217" mass="24603">MSPKSILAGVMVAGFLISIPLWLSSTTEDKQYLAQSAVKQLIEKNVGLLEIKPEEKEQLRKMLKPEAKAGEMDYEQVVWTKDIIQTIKPWVPDQTEAEAIARWVYIYAKRFNLSPELILGVIAVESRFDHFAVSNVGAIGLMQVMPFWKNELGSSDDNLLEIETNVRYGCAILRHYIDRYKKLDRALGAYNGSLGKNKYPNKIFAAMKRFKATDTGI</sequence>
<evidence type="ECO:0000313" key="4">
    <source>
        <dbReference type="EMBL" id="GAV21304.1"/>
    </source>
</evidence>
<accession>A0A1L8CR04</accession>
<evidence type="ECO:0000259" key="3">
    <source>
        <dbReference type="Pfam" id="PF01464"/>
    </source>
</evidence>
<dbReference type="Proteomes" id="UP000231632">
    <property type="component" value="Unassembled WGS sequence"/>
</dbReference>
<dbReference type="SUPFAM" id="SSF53955">
    <property type="entry name" value="Lysozyme-like"/>
    <property type="match status" value="1"/>
</dbReference>
<dbReference type="InterPro" id="IPR023346">
    <property type="entry name" value="Lysozyme-like_dom_sf"/>
</dbReference>
<dbReference type="STRING" id="1921010.MMIC_P2287"/>
<proteinExistence type="inferred from homology"/>
<keyword evidence="2" id="KW-0812">Transmembrane</keyword>
<dbReference type="InterPro" id="IPR008258">
    <property type="entry name" value="Transglycosylase_SLT_dom_1"/>
</dbReference>
<dbReference type="Gene3D" id="1.10.530.10">
    <property type="match status" value="1"/>
</dbReference>
<evidence type="ECO:0000313" key="5">
    <source>
        <dbReference type="Proteomes" id="UP000231632"/>
    </source>
</evidence>
<gene>
    <name evidence="4" type="ORF">MMIC_P2287</name>
</gene>
<organism evidence="4 5">
    <name type="scientific">Mariprofundus micogutta</name>
    <dbReference type="NCBI Taxonomy" id="1921010"/>
    <lineage>
        <taxon>Bacteria</taxon>
        <taxon>Pseudomonadati</taxon>
        <taxon>Pseudomonadota</taxon>
        <taxon>Candidatius Mariprofundia</taxon>
        <taxon>Mariprofundales</taxon>
        <taxon>Mariprofundaceae</taxon>
        <taxon>Mariprofundus</taxon>
    </lineage>
</organism>
<dbReference type="RefSeq" id="WP_227819501.1">
    <property type="nucleotide sequence ID" value="NZ_BDFD01000026.1"/>
</dbReference>
<dbReference type="PANTHER" id="PTHR37423">
    <property type="entry name" value="SOLUBLE LYTIC MUREIN TRANSGLYCOSYLASE-RELATED"/>
    <property type="match status" value="1"/>
</dbReference>
<dbReference type="PANTHER" id="PTHR37423:SF2">
    <property type="entry name" value="MEMBRANE-BOUND LYTIC MUREIN TRANSGLYCOSYLASE C"/>
    <property type="match status" value="1"/>
</dbReference>
<keyword evidence="2" id="KW-1133">Transmembrane helix</keyword>
<keyword evidence="2" id="KW-0472">Membrane</keyword>
<dbReference type="EMBL" id="BDFD01000026">
    <property type="protein sequence ID" value="GAV21304.1"/>
    <property type="molecule type" value="Genomic_DNA"/>
</dbReference>
<feature type="domain" description="Transglycosylase SLT" evidence="3">
    <location>
        <begin position="107"/>
        <end position="200"/>
    </location>
</feature>